<dbReference type="EMBL" id="DXFA01000171">
    <property type="protein sequence ID" value="HIX49329.1"/>
    <property type="molecule type" value="Genomic_DNA"/>
</dbReference>
<feature type="domain" description="Pyridoxamine kinase/Phosphomethylpyrimidine kinase" evidence="3">
    <location>
        <begin position="20"/>
        <end position="154"/>
    </location>
</feature>
<dbReference type="Proteomes" id="UP000824243">
    <property type="component" value="Unassembled WGS sequence"/>
</dbReference>
<dbReference type="GO" id="GO:0008972">
    <property type="term" value="F:phosphomethylpyrimidine kinase activity"/>
    <property type="evidence" value="ECO:0007669"/>
    <property type="project" value="UniProtKB-EC"/>
</dbReference>
<organism evidence="4 5">
    <name type="scientific">Candidatus Mediterraneibacter caccavium</name>
    <dbReference type="NCBI Taxonomy" id="2838661"/>
    <lineage>
        <taxon>Bacteria</taxon>
        <taxon>Bacillati</taxon>
        <taxon>Bacillota</taxon>
        <taxon>Clostridia</taxon>
        <taxon>Lachnospirales</taxon>
        <taxon>Lachnospiraceae</taxon>
        <taxon>Mediterraneibacter</taxon>
    </lineage>
</organism>
<dbReference type="SUPFAM" id="SSF53613">
    <property type="entry name" value="Ribokinase-like"/>
    <property type="match status" value="1"/>
</dbReference>
<dbReference type="EC" id="2.7.1.49" evidence="4"/>
<dbReference type="PANTHER" id="PTHR20858">
    <property type="entry name" value="PHOSPHOMETHYLPYRIMIDINE KINASE"/>
    <property type="match status" value="1"/>
</dbReference>
<keyword evidence="1" id="KW-0784">Thiamine biosynthesis</keyword>
<sequence length="317" mass="34420">MTKKIAVINDLSGFGRCSLTAAISVIAAMGVQPCPLPTAVLSAQTGYPSYFYDDFTDKMTEIQREWEKMDVRFDGIYMGFMSGVRQIRKALGFLETFYREDTFLLVDPVMGDNGARFELFSSEFQQEMKRLAKRADIITPNLTELCLLADADPGMAANREDAGAEGDGAENGGAGDNGREIVRGGAGIVDAAEKLARHVMQGGPKEVVVTGIRFRDSSDGREMMGNLAVTKDRTQFYAQPFIGEGYSGTGDLFASVIAGGKARGDDLAEDVRLAGEMIARAIQDAVRDRVPRDEGAEYEKYLPLLMKSGSVGELLSE</sequence>
<reference evidence="4" key="1">
    <citation type="journal article" date="2021" name="PeerJ">
        <title>Extensive microbial diversity within the chicken gut microbiome revealed by metagenomics and culture.</title>
        <authorList>
            <person name="Gilroy R."/>
            <person name="Ravi A."/>
            <person name="Getino M."/>
            <person name="Pursley I."/>
            <person name="Horton D.L."/>
            <person name="Alikhan N.F."/>
            <person name="Baker D."/>
            <person name="Gharbi K."/>
            <person name="Hall N."/>
            <person name="Watson M."/>
            <person name="Adriaenssens E.M."/>
            <person name="Foster-Nyarko E."/>
            <person name="Jarju S."/>
            <person name="Secka A."/>
            <person name="Antonio M."/>
            <person name="Oren A."/>
            <person name="Chaudhuri R.R."/>
            <person name="La Ragione R."/>
            <person name="Hildebrand F."/>
            <person name="Pallen M.J."/>
        </authorList>
    </citation>
    <scope>NUCLEOTIDE SEQUENCE</scope>
    <source>
        <strain evidence="4">ChiSjej5B23-15282</strain>
    </source>
</reference>
<dbReference type="Gene3D" id="3.40.1190.20">
    <property type="match status" value="1"/>
</dbReference>
<name>A0A9D2AU87_9FIRM</name>
<comment type="caution">
    <text evidence="4">The sequence shown here is derived from an EMBL/GenBank/DDBJ whole genome shotgun (WGS) entry which is preliminary data.</text>
</comment>
<evidence type="ECO:0000256" key="2">
    <source>
        <dbReference type="SAM" id="MobiDB-lite"/>
    </source>
</evidence>
<dbReference type="PANTHER" id="PTHR20858:SF17">
    <property type="entry name" value="HYDROXYMETHYLPYRIMIDINE_PHOSPHOMETHYLPYRIMIDINE KINASE THI20-RELATED"/>
    <property type="match status" value="1"/>
</dbReference>
<feature type="domain" description="Pyridoxamine kinase/Phosphomethylpyrimidine kinase" evidence="3">
    <location>
        <begin position="190"/>
        <end position="286"/>
    </location>
</feature>
<dbReference type="AlphaFoldDB" id="A0A9D2AU87"/>
<evidence type="ECO:0000256" key="1">
    <source>
        <dbReference type="ARBA" id="ARBA00022977"/>
    </source>
</evidence>
<evidence type="ECO:0000259" key="3">
    <source>
        <dbReference type="Pfam" id="PF08543"/>
    </source>
</evidence>
<dbReference type="InterPro" id="IPR013749">
    <property type="entry name" value="PM/HMP-P_kinase-1"/>
</dbReference>
<evidence type="ECO:0000313" key="5">
    <source>
        <dbReference type="Proteomes" id="UP000824243"/>
    </source>
</evidence>
<accession>A0A9D2AU87</accession>
<dbReference type="InterPro" id="IPR029056">
    <property type="entry name" value="Ribokinase-like"/>
</dbReference>
<dbReference type="GO" id="GO:0009228">
    <property type="term" value="P:thiamine biosynthetic process"/>
    <property type="evidence" value="ECO:0007669"/>
    <property type="project" value="UniProtKB-KW"/>
</dbReference>
<protein>
    <submittedName>
        <fullName evidence="4">Bifunctional hydroxymethylpyrimidine kinase/phosphomethylpyrimidine kinase</fullName>
        <ecNumber evidence="4">2.7.1.49</ecNumber>
        <ecNumber evidence="4">2.7.4.7</ecNumber>
    </submittedName>
</protein>
<dbReference type="EC" id="2.7.4.7" evidence="4"/>
<dbReference type="Pfam" id="PF08543">
    <property type="entry name" value="Phos_pyr_kin"/>
    <property type="match status" value="2"/>
</dbReference>
<evidence type="ECO:0000313" key="4">
    <source>
        <dbReference type="EMBL" id="HIX49329.1"/>
    </source>
</evidence>
<dbReference type="GO" id="GO:0008902">
    <property type="term" value="F:hydroxymethylpyrimidine kinase activity"/>
    <property type="evidence" value="ECO:0007669"/>
    <property type="project" value="UniProtKB-EC"/>
</dbReference>
<keyword evidence="4" id="KW-0808">Transferase</keyword>
<keyword evidence="4" id="KW-0418">Kinase</keyword>
<reference evidence="4" key="2">
    <citation type="submission" date="2021-04" db="EMBL/GenBank/DDBJ databases">
        <authorList>
            <person name="Gilroy R."/>
        </authorList>
    </citation>
    <scope>NUCLEOTIDE SEQUENCE</scope>
    <source>
        <strain evidence="4">ChiSjej5B23-15282</strain>
    </source>
</reference>
<dbReference type="GO" id="GO:0005829">
    <property type="term" value="C:cytosol"/>
    <property type="evidence" value="ECO:0007669"/>
    <property type="project" value="TreeGrafter"/>
</dbReference>
<feature type="region of interest" description="Disordered" evidence="2">
    <location>
        <begin position="158"/>
        <end position="177"/>
    </location>
</feature>
<gene>
    <name evidence="4" type="ORF">H9981_10030</name>
</gene>
<proteinExistence type="predicted"/>